<dbReference type="Proteomes" id="UP000502004">
    <property type="component" value="Chromosome"/>
</dbReference>
<dbReference type="EMBL" id="CP038241">
    <property type="protein sequence ID" value="QIV95685.1"/>
    <property type="molecule type" value="Genomic_DNA"/>
</dbReference>
<organism evidence="1 2">
    <name type="scientific">Allofrancisella inopinata</name>
    <dbReference type="NCBI Taxonomy" id="1085647"/>
    <lineage>
        <taxon>Bacteria</taxon>
        <taxon>Pseudomonadati</taxon>
        <taxon>Pseudomonadota</taxon>
        <taxon>Gammaproteobacteria</taxon>
        <taxon>Thiotrichales</taxon>
        <taxon>Francisellaceae</taxon>
        <taxon>Allofrancisella</taxon>
    </lineage>
</organism>
<evidence type="ECO:0000313" key="2">
    <source>
        <dbReference type="Proteomes" id="UP000502004"/>
    </source>
</evidence>
<dbReference type="KEGG" id="aii:E4K63_02095"/>
<keyword evidence="2" id="KW-1185">Reference proteome</keyword>
<evidence type="ECO:0000313" key="1">
    <source>
        <dbReference type="EMBL" id="QIV95685.1"/>
    </source>
</evidence>
<accession>A0AAE7CQB0</accession>
<protein>
    <submittedName>
        <fullName evidence="1">Uncharacterized protein</fullName>
    </submittedName>
</protein>
<gene>
    <name evidence="1" type="ORF">E4K63_02095</name>
</gene>
<reference evidence="1 2" key="1">
    <citation type="submission" date="2019-03" db="EMBL/GenBank/DDBJ databases">
        <title>Complete Genome Sequence of Allofrancisella inopinata Strain SYSU YG23 Isolated from Water-Cooling Systems in China.</title>
        <authorList>
            <person name="Ohrman C."/>
            <person name="Uneklint I."/>
            <person name="Sjodin A."/>
        </authorList>
    </citation>
    <scope>NUCLEOTIDE SEQUENCE [LARGE SCALE GENOMIC DNA]</scope>
    <source>
        <strain evidence="1 2">SYSU YG23</strain>
    </source>
</reference>
<sequence>MVDSNELLAIGTALVKTVRKYIKYSENIDSLYSGYKKNGFYISRLYKFRELRSLSPSTPEEEGRVSLELGVGYCGELSFACLYIAQGLKKIKVNTFYLSFMNTAEHAFILAHTSLKLFNSTSSPEWVYYKDNFHELSIDPELSNAVIIDPWIYKATKLSNYLEHLEHAELFQVGDFYDSVIMYGSVHVTISPKSKITNINEDYINTFEFFYKEQKQKLDNKRESFARGRRFRSVRESLEYNIQQYQLTKSFEWQVEEARELKKVVETCKRKVLEILEKYLKTDPNKGKMSLKALLYLNGRHHIDRSKLVLKAIDGSQNIVDMLDILNKEKKAFEVADVKYSGKAKIDERWTKDPGQIKNRPKDLEKSKYYQTICEAIRIASIYFSVALQ</sequence>
<dbReference type="RefSeq" id="WP_133941579.1">
    <property type="nucleotide sequence ID" value="NZ_CP038241.1"/>
</dbReference>
<proteinExistence type="predicted"/>
<dbReference type="AlphaFoldDB" id="A0AAE7CQB0"/>
<name>A0AAE7CQB0_9GAMM</name>